<keyword evidence="1" id="KW-0378">Hydrolase</keyword>
<feature type="signal peptide" evidence="4">
    <location>
        <begin position="1"/>
        <end position="30"/>
    </location>
</feature>
<dbReference type="CDD" id="cd00413">
    <property type="entry name" value="Glyco_hydrolase_16"/>
    <property type="match status" value="1"/>
</dbReference>
<feature type="domain" description="GH16" evidence="6">
    <location>
        <begin position="151"/>
        <end position="439"/>
    </location>
</feature>
<evidence type="ECO:0000256" key="3">
    <source>
        <dbReference type="SAM" id="MobiDB-lite"/>
    </source>
</evidence>
<feature type="region of interest" description="Disordered" evidence="3">
    <location>
        <begin position="216"/>
        <end position="235"/>
    </location>
</feature>
<dbReference type="InterPro" id="IPR000757">
    <property type="entry name" value="Beta-glucanase-like"/>
</dbReference>
<feature type="compositionally biased region" description="Low complexity" evidence="3">
    <location>
        <begin position="115"/>
        <end position="129"/>
    </location>
</feature>
<keyword evidence="2" id="KW-0624">Polysaccharide degradation</keyword>
<dbReference type="InterPro" id="IPR013783">
    <property type="entry name" value="Ig-like_fold"/>
</dbReference>
<keyword evidence="8" id="KW-1185">Reference proteome</keyword>
<dbReference type="PROSITE" id="PS50853">
    <property type="entry name" value="FN3"/>
    <property type="match status" value="1"/>
</dbReference>
<dbReference type="InterPro" id="IPR013320">
    <property type="entry name" value="ConA-like_dom_sf"/>
</dbReference>
<sequence length="439" mass="46551">MIASRTRSRPVLAVLSAAVFALASLTGAAAGDGKDGPVSTTVAGVAVTATVLNDHQVRVDWTTTLNPSPSSWTVGRDGFDTLGSGPWSTSVSSAVRTWTFNSLITGQQYTFTVTPAGSTDGSTATATPGDPNPPSGVTVTATVLNENQVKVDWTSTLSPQPASWTVGRDGVDDNGSGPWSTTVSGATRTWTFNSLITGQQYTFTVTPAGSAQGFTATATPGGTVPPPGGTAQETQGWGAPVWQDDFNGTAVGSQWGVYTDPGSQHGNRQPSQCQVSGGSLKLVSLPDRRTCGMSHQRDQTHGRWEARVKTSGAGWKSLFIIWPESDEWNDGEYDWMEQTAGGNCYGGFMHYPGDPRRQEVLPQNSASCVGSTQWHHVAFEWTATSLKGWVDGRLWYTIPAMGTLTRMPAGHVTIQQDDQGSGSGNSALQEVDWIKGWDL</sequence>
<evidence type="ECO:0000259" key="5">
    <source>
        <dbReference type="PROSITE" id="PS50853"/>
    </source>
</evidence>
<name>A0A1H1WUB5_9ACTN</name>
<evidence type="ECO:0000313" key="7">
    <source>
        <dbReference type="EMBL" id="SDT00724.1"/>
    </source>
</evidence>
<reference evidence="7 8" key="1">
    <citation type="submission" date="2016-10" db="EMBL/GenBank/DDBJ databases">
        <authorList>
            <person name="de Groot N.N."/>
        </authorList>
    </citation>
    <scope>NUCLEOTIDE SEQUENCE [LARGE SCALE GENOMIC DNA]</scope>
    <source>
        <strain evidence="7 8">DSM 43941</strain>
    </source>
</reference>
<dbReference type="PROSITE" id="PS51762">
    <property type="entry name" value="GH16_2"/>
    <property type="match status" value="1"/>
</dbReference>
<dbReference type="EMBL" id="LT629758">
    <property type="protein sequence ID" value="SDT00724.1"/>
    <property type="molecule type" value="Genomic_DNA"/>
</dbReference>
<gene>
    <name evidence="7" type="ORF">SAMN04489716_2237</name>
</gene>
<evidence type="ECO:0000256" key="4">
    <source>
        <dbReference type="SAM" id="SignalP"/>
    </source>
</evidence>
<evidence type="ECO:0000256" key="2">
    <source>
        <dbReference type="ARBA" id="ARBA00023326"/>
    </source>
</evidence>
<dbReference type="SUPFAM" id="SSF49899">
    <property type="entry name" value="Concanavalin A-like lectins/glucanases"/>
    <property type="match status" value="1"/>
</dbReference>
<protein>
    <submittedName>
        <fullName evidence="7">Fibronectin type III domain-containing protein</fullName>
    </submittedName>
</protein>
<feature type="region of interest" description="Disordered" evidence="3">
    <location>
        <begin position="115"/>
        <end position="134"/>
    </location>
</feature>
<accession>A0A1H1WUB5</accession>
<keyword evidence="2" id="KW-0119">Carbohydrate metabolism</keyword>
<dbReference type="OrthoDB" id="8771597at2"/>
<evidence type="ECO:0000259" key="6">
    <source>
        <dbReference type="PROSITE" id="PS51762"/>
    </source>
</evidence>
<feature type="domain" description="Fibronectin type-III" evidence="5">
    <location>
        <begin position="133"/>
        <end position="227"/>
    </location>
</feature>
<evidence type="ECO:0000313" key="8">
    <source>
        <dbReference type="Proteomes" id="UP000198688"/>
    </source>
</evidence>
<evidence type="ECO:0000256" key="1">
    <source>
        <dbReference type="ARBA" id="ARBA00023295"/>
    </source>
</evidence>
<dbReference type="GO" id="GO:0000272">
    <property type="term" value="P:polysaccharide catabolic process"/>
    <property type="evidence" value="ECO:0007669"/>
    <property type="project" value="UniProtKB-KW"/>
</dbReference>
<dbReference type="Gene3D" id="2.60.40.10">
    <property type="entry name" value="Immunoglobulins"/>
    <property type="match status" value="1"/>
</dbReference>
<feature type="chain" id="PRO_5009264799" evidence="4">
    <location>
        <begin position="31"/>
        <end position="439"/>
    </location>
</feature>
<dbReference type="SUPFAM" id="SSF49265">
    <property type="entry name" value="Fibronectin type III"/>
    <property type="match status" value="1"/>
</dbReference>
<dbReference type="Proteomes" id="UP000198688">
    <property type="component" value="Chromosome I"/>
</dbReference>
<organism evidence="7 8">
    <name type="scientific">Actinoplanes derwentensis</name>
    <dbReference type="NCBI Taxonomy" id="113562"/>
    <lineage>
        <taxon>Bacteria</taxon>
        <taxon>Bacillati</taxon>
        <taxon>Actinomycetota</taxon>
        <taxon>Actinomycetes</taxon>
        <taxon>Micromonosporales</taxon>
        <taxon>Micromonosporaceae</taxon>
        <taxon>Actinoplanes</taxon>
    </lineage>
</organism>
<proteinExistence type="predicted"/>
<dbReference type="InterPro" id="IPR036116">
    <property type="entry name" value="FN3_sf"/>
</dbReference>
<dbReference type="GO" id="GO:0004553">
    <property type="term" value="F:hydrolase activity, hydrolyzing O-glycosyl compounds"/>
    <property type="evidence" value="ECO:0007669"/>
    <property type="project" value="InterPro"/>
</dbReference>
<dbReference type="Gene3D" id="2.60.120.200">
    <property type="match status" value="1"/>
</dbReference>
<keyword evidence="4" id="KW-0732">Signal</keyword>
<dbReference type="AlphaFoldDB" id="A0A1H1WUB5"/>
<feature type="region of interest" description="Disordered" evidence="3">
    <location>
        <begin position="256"/>
        <end position="276"/>
    </location>
</feature>
<dbReference type="STRING" id="113562.SAMN04489716_2237"/>
<dbReference type="InterPro" id="IPR003961">
    <property type="entry name" value="FN3_dom"/>
</dbReference>
<keyword evidence="1" id="KW-0326">Glycosidase</keyword>
<feature type="compositionally biased region" description="Polar residues" evidence="3">
    <location>
        <begin position="261"/>
        <end position="276"/>
    </location>
</feature>